<organism evidence="1">
    <name type="scientific">Vibrio lentus</name>
    <dbReference type="NCBI Taxonomy" id="136468"/>
    <lineage>
        <taxon>Bacteria</taxon>
        <taxon>Pseudomonadati</taxon>
        <taxon>Pseudomonadota</taxon>
        <taxon>Gammaproteobacteria</taxon>
        <taxon>Vibrionales</taxon>
        <taxon>Vibrionaceae</taxon>
        <taxon>Vibrio</taxon>
    </lineage>
</organism>
<dbReference type="Gene3D" id="3.40.50.2000">
    <property type="entry name" value="Glycogen Phosphorylase B"/>
    <property type="match status" value="2"/>
</dbReference>
<reference evidence="1" key="2">
    <citation type="submission" date="2016-07" db="EMBL/GenBank/DDBJ databases">
        <authorList>
            <person name="Kauffman K."/>
            <person name="Arevalo P."/>
            <person name="Polz M.F."/>
        </authorList>
    </citation>
    <scope>NUCLEOTIDE SEQUENCE</scope>
    <source>
        <strain evidence="1">10N.261.52.F7</strain>
    </source>
</reference>
<dbReference type="AlphaFoldDB" id="A0AB36XMV4"/>
<protein>
    <recommendedName>
        <fullName evidence="2">Glycosyl transferase family 1 domain-containing protein</fullName>
    </recommendedName>
</protein>
<accession>A0AB36XMV4</accession>
<dbReference type="CDD" id="cd03801">
    <property type="entry name" value="GT4_PimA-like"/>
    <property type="match status" value="1"/>
</dbReference>
<comment type="caution">
    <text evidence="1">The sequence shown here is derived from an EMBL/GenBank/DDBJ whole genome shotgun (WGS) entry which is preliminary data.</text>
</comment>
<gene>
    <name evidence="1" type="ORF">BCT99_20100</name>
</gene>
<name>A0AB36XMV4_9VIBR</name>
<dbReference type="RefSeq" id="WP_102279126.1">
    <property type="nucleotide sequence ID" value="NZ_MCVM02000004.1"/>
</dbReference>
<reference evidence="1" key="3">
    <citation type="journal article" date="2018" name="Nature">
        <title>A major lineage of non-tailed dsDNA viruses as unrecognized killers of marine bacteria.</title>
        <authorList>
            <person name="Kauffman K.M."/>
            <person name="Hussain F.A."/>
            <person name="Yang J."/>
            <person name="Arevalo P."/>
            <person name="Brown J.M."/>
            <person name="Chang W.K."/>
            <person name="VanInsberghe D."/>
            <person name="Elsherbini J."/>
            <person name="Sharma R.S."/>
            <person name="Cutler M.B."/>
            <person name="Kelly L."/>
            <person name="Polz M.F."/>
        </authorList>
    </citation>
    <scope>NUCLEOTIDE SEQUENCE</scope>
    <source>
        <strain evidence="1">10N.261.52.F7</strain>
    </source>
</reference>
<sequence>MRKKLLFVHDHVFIKGYDGLVYSPGGFPSSLWDKYLEHFDKIVAIGRCSNTAEKATNVHVQSSCENVEFTFVDKISSPISLIRNFRNVKMKIQNAVIDSDYVIARLPSENGLLAISLAKKFNKPFCIEVVGCAWDGLFNYGNLIGKIYAPIAYYRMKKAVKSSCFVLYVTNEFLQNRYPSNKRSTIVSASNVSINVSKNDMPNTKFYKYAESKRKLVFGLIGNFKTKYKGIHIAIEALSKVQFGKENLDFEFRVLGKGDPEQYNKQALSLGVDKKICFYEPLPSGLPVHRWLDDIDIYIQPSLQEGLPRALIEAMSRGCVAIGSTTGGIPELLEQEYIHKSGSVEGLVRNIEYVISNSKKLTDNSRRNFEESLKYDSRAISSKRSEFFKQFADETRYEKY</sequence>
<proteinExistence type="predicted"/>
<dbReference type="PANTHER" id="PTHR12526:SF630">
    <property type="entry name" value="GLYCOSYLTRANSFERASE"/>
    <property type="match status" value="1"/>
</dbReference>
<evidence type="ECO:0008006" key="2">
    <source>
        <dbReference type="Google" id="ProtNLM"/>
    </source>
</evidence>
<dbReference type="SUPFAM" id="SSF53756">
    <property type="entry name" value="UDP-Glycosyltransferase/glycogen phosphorylase"/>
    <property type="match status" value="1"/>
</dbReference>
<evidence type="ECO:0000313" key="1">
    <source>
        <dbReference type="EMBL" id="PMK46289.1"/>
    </source>
</evidence>
<dbReference type="EMBL" id="MCXM01000016">
    <property type="protein sequence ID" value="PMK46289.1"/>
    <property type="molecule type" value="Genomic_DNA"/>
</dbReference>
<reference key="1">
    <citation type="submission" date="2016-07" db="EMBL/GenBank/DDBJ databases">
        <title>Nontailed viruses are major unrecognized killers of bacteria in the ocean.</title>
        <authorList>
            <person name="Kauffman K."/>
            <person name="Hussain F."/>
            <person name="Yang J."/>
            <person name="Arevalo P."/>
            <person name="Brown J."/>
            <person name="Cutler M."/>
            <person name="Kelly L."/>
            <person name="Polz M.F."/>
        </authorList>
    </citation>
    <scope>NUCLEOTIDE SEQUENCE [LARGE SCALE GENOMIC DNA]</scope>
    <source>
        <strain>10N.261.52.F7</strain>
    </source>
</reference>
<dbReference type="PANTHER" id="PTHR12526">
    <property type="entry name" value="GLYCOSYLTRANSFERASE"/>
    <property type="match status" value="1"/>
</dbReference>
<dbReference type="Pfam" id="PF13692">
    <property type="entry name" value="Glyco_trans_1_4"/>
    <property type="match status" value="1"/>
</dbReference>